<dbReference type="EMBL" id="OZ035839">
    <property type="protein sequence ID" value="CAL1586917.1"/>
    <property type="molecule type" value="Genomic_DNA"/>
</dbReference>
<protein>
    <submittedName>
        <fullName evidence="2">Uncharacterized protein</fullName>
    </submittedName>
</protein>
<keyword evidence="3" id="KW-1185">Reference proteome</keyword>
<reference evidence="2 3" key="1">
    <citation type="submission" date="2024-04" db="EMBL/GenBank/DDBJ databases">
        <authorList>
            <person name="Waldvogel A.-M."/>
            <person name="Schoenle A."/>
        </authorList>
    </citation>
    <scope>NUCLEOTIDE SEQUENCE [LARGE SCALE GENOMIC DNA]</scope>
</reference>
<evidence type="ECO:0000313" key="2">
    <source>
        <dbReference type="EMBL" id="CAL1586917.1"/>
    </source>
</evidence>
<evidence type="ECO:0000256" key="1">
    <source>
        <dbReference type="SAM" id="MobiDB-lite"/>
    </source>
</evidence>
<name>A0AAV2KHA1_KNICA</name>
<organism evidence="2 3">
    <name type="scientific">Knipowitschia caucasica</name>
    <name type="common">Caucasian dwarf goby</name>
    <name type="synonym">Pomatoschistus caucasicus</name>
    <dbReference type="NCBI Taxonomy" id="637954"/>
    <lineage>
        <taxon>Eukaryota</taxon>
        <taxon>Metazoa</taxon>
        <taxon>Chordata</taxon>
        <taxon>Craniata</taxon>
        <taxon>Vertebrata</taxon>
        <taxon>Euteleostomi</taxon>
        <taxon>Actinopterygii</taxon>
        <taxon>Neopterygii</taxon>
        <taxon>Teleostei</taxon>
        <taxon>Neoteleostei</taxon>
        <taxon>Acanthomorphata</taxon>
        <taxon>Gobiaria</taxon>
        <taxon>Gobiiformes</taxon>
        <taxon>Gobioidei</taxon>
        <taxon>Gobiidae</taxon>
        <taxon>Gobiinae</taxon>
        <taxon>Knipowitschia</taxon>
    </lineage>
</organism>
<gene>
    <name evidence="2" type="ORF">KC01_LOCUS16898</name>
</gene>
<dbReference type="AlphaFoldDB" id="A0AAV2KHA1"/>
<dbReference type="Proteomes" id="UP001497482">
    <property type="component" value="Chromosome 17"/>
</dbReference>
<feature type="region of interest" description="Disordered" evidence="1">
    <location>
        <begin position="48"/>
        <end position="71"/>
    </location>
</feature>
<proteinExistence type="predicted"/>
<evidence type="ECO:0000313" key="3">
    <source>
        <dbReference type="Proteomes" id="UP001497482"/>
    </source>
</evidence>
<sequence>MELGVSAVSRISISSVRAPLLSLQARCLFWLQTAAFGTQGSRLDANEAWPRSQSGFPDCEAAPKANANGQIDRRRALTGPTANANRIAMPLAKPTDARLTQASC</sequence>
<accession>A0AAV2KHA1</accession>